<dbReference type="RefSeq" id="WP_089323736.1">
    <property type="nucleotide sequence ID" value="NZ_FZOB01000018.1"/>
</dbReference>
<keyword evidence="4" id="KW-1185">Reference proteome</keyword>
<dbReference type="Proteomes" id="UP000198405">
    <property type="component" value="Unassembled WGS sequence"/>
</dbReference>
<evidence type="ECO:0008006" key="5">
    <source>
        <dbReference type="Google" id="ProtNLM"/>
    </source>
</evidence>
<feature type="coiled-coil region" evidence="1">
    <location>
        <begin position="35"/>
        <end position="62"/>
    </location>
</feature>
<dbReference type="AlphaFoldDB" id="A0A239AB94"/>
<accession>A0A239AB94</accession>
<gene>
    <name evidence="3" type="ORF">SAMN06265340_11820</name>
</gene>
<evidence type="ECO:0000313" key="4">
    <source>
        <dbReference type="Proteomes" id="UP000198405"/>
    </source>
</evidence>
<evidence type="ECO:0000256" key="2">
    <source>
        <dbReference type="SAM" id="Phobius"/>
    </source>
</evidence>
<keyword evidence="2" id="KW-1133">Transmembrane helix</keyword>
<sequence>MKSVKAKYFTIPFILLSPVIFTFMVFKLINLRSACVTEKRKIAKTINEIQKLKSEYNDLQIKYYSTVKPETVDNMTKRMKILKENEVYYIE</sequence>
<evidence type="ECO:0000256" key="1">
    <source>
        <dbReference type="SAM" id="Coils"/>
    </source>
</evidence>
<proteinExistence type="predicted"/>
<reference evidence="4" key="1">
    <citation type="submission" date="2017-06" db="EMBL/GenBank/DDBJ databases">
        <authorList>
            <person name="Varghese N."/>
            <person name="Submissions S."/>
        </authorList>
    </citation>
    <scope>NUCLEOTIDE SEQUENCE [LARGE SCALE GENOMIC DNA]</scope>
    <source>
        <strain evidence="4">DSM 15668</strain>
    </source>
</reference>
<organism evidence="3 4">
    <name type="scientific">Desulfurobacterium atlanticum</name>
    <dbReference type="NCBI Taxonomy" id="240169"/>
    <lineage>
        <taxon>Bacteria</taxon>
        <taxon>Pseudomonadati</taxon>
        <taxon>Aquificota</taxon>
        <taxon>Aquificia</taxon>
        <taxon>Desulfurobacteriales</taxon>
        <taxon>Desulfurobacteriaceae</taxon>
        <taxon>Desulfurobacterium</taxon>
    </lineage>
</organism>
<keyword evidence="1" id="KW-0175">Coiled coil</keyword>
<keyword evidence="2" id="KW-0472">Membrane</keyword>
<feature type="transmembrane region" description="Helical" evidence="2">
    <location>
        <begin position="6"/>
        <end position="29"/>
    </location>
</feature>
<keyword evidence="2" id="KW-0812">Transmembrane</keyword>
<name>A0A239AB94_9BACT</name>
<evidence type="ECO:0000313" key="3">
    <source>
        <dbReference type="EMBL" id="SNR92860.1"/>
    </source>
</evidence>
<dbReference type="EMBL" id="FZOB01000018">
    <property type="protein sequence ID" value="SNR92860.1"/>
    <property type="molecule type" value="Genomic_DNA"/>
</dbReference>
<protein>
    <recommendedName>
        <fullName evidence="5">Septum formation initiator</fullName>
    </recommendedName>
</protein>
<dbReference type="OrthoDB" id="15525at2"/>